<comment type="caution">
    <text evidence="2">The sequence shown here is derived from an EMBL/GenBank/DDBJ whole genome shotgun (WGS) entry which is preliminary data.</text>
</comment>
<dbReference type="EMBL" id="BTRK01000002">
    <property type="protein sequence ID" value="GMR34554.1"/>
    <property type="molecule type" value="Genomic_DNA"/>
</dbReference>
<feature type="transmembrane region" description="Helical" evidence="1">
    <location>
        <begin position="61"/>
        <end position="85"/>
    </location>
</feature>
<protein>
    <submittedName>
        <fullName evidence="2">Uncharacterized protein</fullName>
    </submittedName>
</protein>
<accession>A0AAN4Z755</accession>
<feature type="non-terminal residue" evidence="2">
    <location>
        <position position="188"/>
    </location>
</feature>
<dbReference type="AlphaFoldDB" id="A0AAN4Z755"/>
<reference evidence="3" key="1">
    <citation type="submission" date="2022-10" db="EMBL/GenBank/DDBJ databases">
        <title>Genome assembly of Pristionchus species.</title>
        <authorList>
            <person name="Yoshida K."/>
            <person name="Sommer R.J."/>
        </authorList>
    </citation>
    <scope>NUCLEOTIDE SEQUENCE [LARGE SCALE GENOMIC DNA]</scope>
    <source>
        <strain evidence="3">RS5460</strain>
    </source>
</reference>
<feature type="transmembrane region" description="Helical" evidence="1">
    <location>
        <begin position="106"/>
        <end position="137"/>
    </location>
</feature>
<dbReference type="Proteomes" id="UP001328107">
    <property type="component" value="Unassembled WGS sequence"/>
</dbReference>
<organism evidence="2 3">
    <name type="scientific">Pristionchus mayeri</name>
    <dbReference type="NCBI Taxonomy" id="1317129"/>
    <lineage>
        <taxon>Eukaryota</taxon>
        <taxon>Metazoa</taxon>
        <taxon>Ecdysozoa</taxon>
        <taxon>Nematoda</taxon>
        <taxon>Chromadorea</taxon>
        <taxon>Rhabditida</taxon>
        <taxon>Rhabditina</taxon>
        <taxon>Diplogasteromorpha</taxon>
        <taxon>Diplogasteroidea</taxon>
        <taxon>Neodiplogasteridae</taxon>
        <taxon>Pristionchus</taxon>
    </lineage>
</organism>
<keyword evidence="1" id="KW-1133">Transmembrane helix</keyword>
<gene>
    <name evidence="2" type="ORF">PMAYCL1PPCAC_04749</name>
</gene>
<feature type="transmembrane region" description="Helical" evidence="1">
    <location>
        <begin position="157"/>
        <end position="178"/>
    </location>
</feature>
<evidence type="ECO:0000313" key="2">
    <source>
        <dbReference type="EMBL" id="GMR34554.1"/>
    </source>
</evidence>
<keyword evidence="1" id="KW-0472">Membrane</keyword>
<proteinExistence type="predicted"/>
<feature type="transmembrane region" description="Helical" evidence="1">
    <location>
        <begin position="34"/>
        <end position="55"/>
    </location>
</feature>
<keyword evidence="3" id="KW-1185">Reference proteome</keyword>
<evidence type="ECO:0000256" key="1">
    <source>
        <dbReference type="SAM" id="Phobius"/>
    </source>
</evidence>
<keyword evidence="1" id="KW-0812">Transmembrane</keyword>
<evidence type="ECO:0000313" key="3">
    <source>
        <dbReference type="Proteomes" id="UP001328107"/>
    </source>
</evidence>
<sequence length="188" mass="20962">MEAPDVQPLVNNDDLSTEDPIEPRLCIGRIPNTVATRIFALVLVLESIIYAWLTAHCTPSSATITACLFLTCLFNFSAAIAPAKCNPPPEIRDDRDNADEYAGRNAAALSLLIFSEIPLLILTIFAIFGCFALSSPFPEAVRASLKHDGLAADDRVVRYWTIGFAVFFTINNVLKWFMLRIFYVEFKR</sequence>
<name>A0AAN4Z755_9BILA</name>